<gene>
    <name evidence="7" type="ORF">NNL39_06445</name>
</gene>
<keyword evidence="5 6" id="KW-0408">Iron</keyword>
<evidence type="ECO:0000256" key="4">
    <source>
        <dbReference type="ARBA" id="ARBA00022723"/>
    </source>
</evidence>
<evidence type="ECO:0000256" key="1">
    <source>
        <dbReference type="ARBA" id="ARBA00009660"/>
    </source>
</evidence>
<dbReference type="EMBL" id="CP101497">
    <property type="protein sequence ID" value="UTT61336.1"/>
    <property type="molecule type" value="Genomic_DNA"/>
</dbReference>
<keyword evidence="8" id="KW-1185">Reference proteome</keyword>
<evidence type="ECO:0000256" key="3">
    <source>
        <dbReference type="ARBA" id="ARBA00022617"/>
    </source>
</evidence>
<dbReference type="SUPFAM" id="SSF46458">
    <property type="entry name" value="Globin-like"/>
    <property type="match status" value="1"/>
</dbReference>
<comment type="cofactor">
    <cofactor evidence="6">
        <name>heme</name>
        <dbReference type="ChEBI" id="CHEBI:30413"/>
    </cofactor>
</comment>
<proteinExistence type="inferred from homology"/>
<evidence type="ECO:0000256" key="5">
    <source>
        <dbReference type="ARBA" id="ARBA00023004"/>
    </source>
</evidence>
<name>A0ABY5FSQ9_9MICO</name>
<keyword evidence="2 6" id="KW-0813">Transport</keyword>
<dbReference type="CDD" id="cd00454">
    <property type="entry name" value="TrHb1_N"/>
    <property type="match status" value="1"/>
</dbReference>
<reference evidence="7" key="1">
    <citation type="submission" date="2022-07" db="EMBL/GenBank/DDBJ databases">
        <title>Taxonomic analysis of Microcella humidisoli nov. sp., isolated from riverside soil.</title>
        <authorList>
            <person name="Molina K.M."/>
            <person name="Kim S.B."/>
        </authorList>
    </citation>
    <scope>NUCLEOTIDE SEQUENCE</scope>
    <source>
        <strain evidence="7">MMS21-STM10</strain>
    </source>
</reference>
<dbReference type="InterPro" id="IPR012292">
    <property type="entry name" value="Globin/Proto"/>
</dbReference>
<keyword evidence="4 6" id="KW-0479">Metal-binding</keyword>
<dbReference type="Pfam" id="PF01152">
    <property type="entry name" value="Bac_globin"/>
    <property type="match status" value="1"/>
</dbReference>
<protein>
    <recommendedName>
        <fullName evidence="6">Group 1 truncated hemoglobin</fullName>
    </recommendedName>
</protein>
<organism evidence="7 8">
    <name type="scientific">Microcella humidisoli</name>
    <dbReference type="NCBI Taxonomy" id="2963406"/>
    <lineage>
        <taxon>Bacteria</taxon>
        <taxon>Bacillati</taxon>
        <taxon>Actinomycetota</taxon>
        <taxon>Actinomycetes</taxon>
        <taxon>Micrococcales</taxon>
        <taxon>Microbacteriaceae</taxon>
        <taxon>Microcella</taxon>
    </lineage>
</organism>
<evidence type="ECO:0000256" key="6">
    <source>
        <dbReference type="PIRNR" id="PIRNR002030"/>
    </source>
</evidence>
<evidence type="ECO:0000313" key="7">
    <source>
        <dbReference type="EMBL" id="UTT61336.1"/>
    </source>
</evidence>
<accession>A0ABY5FSQ9</accession>
<comment type="similarity">
    <text evidence="1 6">Belongs to the truncated hemoglobin family. Group I subfamily.</text>
</comment>
<sequence length="122" mass="12777">MSLYDDIGGAPAIRLAVSVFYHRVTADESLAPWFDGIDIDRLMAHQRAFLTVALGGPDLFSGRSMSGAHAGLAITDDAFDAVTEHLAYALLDVGLAHAQVSDVIAGLQPLRAQVVESAAATA</sequence>
<evidence type="ECO:0000313" key="8">
    <source>
        <dbReference type="Proteomes" id="UP001060039"/>
    </source>
</evidence>
<dbReference type="PIRSF" id="PIRSF002030">
    <property type="entry name" value="Globin_Protozoa/Cyanobacteria"/>
    <property type="match status" value="1"/>
</dbReference>
<dbReference type="Gene3D" id="1.10.490.10">
    <property type="entry name" value="Globins"/>
    <property type="match status" value="1"/>
</dbReference>
<keyword evidence="3 6" id="KW-0349">Heme</keyword>
<dbReference type="InterPro" id="IPR009050">
    <property type="entry name" value="Globin-like_sf"/>
</dbReference>
<dbReference type="InterPro" id="IPR016339">
    <property type="entry name" value="Hemoglobin_trunc_I"/>
</dbReference>
<dbReference type="InterPro" id="IPR001486">
    <property type="entry name" value="Hemoglobin_trunc"/>
</dbReference>
<dbReference type="Proteomes" id="UP001060039">
    <property type="component" value="Chromosome"/>
</dbReference>
<keyword evidence="6" id="KW-0561">Oxygen transport</keyword>
<evidence type="ECO:0000256" key="2">
    <source>
        <dbReference type="ARBA" id="ARBA00022448"/>
    </source>
</evidence>
<dbReference type="RefSeq" id="WP_255158146.1">
    <property type="nucleotide sequence ID" value="NZ_CP101497.1"/>
</dbReference>